<dbReference type="FunCoup" id="A0A6N7EQK6">
    <property type="interactions" value="96"/>
</dbReference>
<dbReference type="GO" id="GO:0005886">
    <property type="term" value="C:plasma membrane"/>
    <property type="evidence" value="ECO:0007669"/>
    <property type="project" value="UniProtKB-SubCell"/>
</dbReference>
<name>A0A6N7EQK6_9GAMM</name>
<dbReference type="SUPFAM" id="SSF161098">
    <property type="entry name" value="MetI-like"/>
    <property type="match status" value="1"/>
</dbReference>
<dbReference type="PANTHER" id="PTHR30325:SF0">
    <property type="entry name" value="INNER MEMBRANE ABC TRANSPORTER PERMEASE PROTEIN YEJE"/>
    <property type="match status" value="1"/>
</dbReference>
<sequence length="346" mass="38779">MSSITAERIKRFKSIKRGYYSAWALLVLFFLSLGAELIANNRALLVKYQDQYYFPIYGKVLSGETFGLPYAYETNYRELQQQFAENSSGDWVLMPPIPYGPIESDLRPDLFVPTAPDFAAKHYLGTDNAGRDVLARLIYGFRLAFLFALLLMGLQFLIGVFFGALMGYCGRLTDLIGLRLVEVWSAIPFLYIIMIMAAVVPQRGFWVLLIIMALFSWMGMAELIRTSVYREKSRDYILAARAIGASHGRIILSHILPNTMAVIVTLLPFSIAGGISALTALDYLGFGLPPPAPSWGELLQQGVERLDKPWIVLSTVSVLSVVLVLVTFVGEAIREAFDPRRFSIYE</sequence>
<dbReference type="InterPro" id="IPR035906">
    <property type="entry name" value="MetI-like_sf"/>
</dbReference>
<protein>
    <submittedName>
        <fullName evidence="7">ABC transporter permease subunit</fullName>
    </submittedName>
</protein>
<dbReference type="CDD" id="cd06261">
    <property type="entry name" value="TM_PBP2"/>
    <property type="match status" value="1"/>
</dbReference>
<accession>A0A6N7EQK6</accession>
<feature type="domain" description="ABC transmembrane type-1" evidence="6">
    <location>
        <begin position="141"/>
        <end position="334"/>
    </location>
</feature>
<keyword evidence="8" id="KW-1185">Reference proteome</keyword>
<proteinExistence type="inferred from homology"/>
<reference evidence="7 8" key="1">
    <citation type="submission" date="2019-10" db="EMBL/GenBank/DDBJ databases">
        <title>Cardiobacteriales fam. a chemoheterotrophic member of the order Cardiobacteriales, and proposal of Cardiobacteriales fam. nov.</title>
        <authorList>
            <person name="Wang C."/>
        </authorList>
    </citation>
    <scope>NUCLEOTIDE SEQUENCE [LARGE SCALE GENOMIC DNA]</scope>
    <source>
        <strain evidence="7 8">ML27</strain>
    </source>
</reference>
<evidence type="ECO:0000256" key="1">
    <source>
        <dbReference type="ARBA" id="ARBA00004651"/>
    </source>
</evidence>
<comment type="subcellular location">
    <subcellularLocation>
        <location evidence="1 5">Cell membrane</location>
        <topology evidence="1 5">Multi-pass membrane protein</topology>
    </subcellularLocation>
</comment>
<evidence type="ECO:0000313" key="7">
    <source>
        <dbReference type="EMBL" id="MPV85134.1"/>
    </source>
</evidence>
<dbReference type="Pfam" id="PF00528">
    <property type="entry name" value="BPD_transp_1"/>
    <property type="match status" value="1"/>
</dbReference>
<dbReference type="PANTHER" id="PTHR30325">
    <property type="entry name" value="MEMBRANE COMPONENT OF ABC TRANSPORTER"/>
    <property type="match status" value="1"/>
</dbReference>
<gene>
    <name evidence="7" type="ORF">GCU85_00100</name>
</gene>
<evidence type="ECO:0000256" key="5">
    <source>
        <dbReference type="RuleBase" id="RU363032"/>
    </source>
</evidence>
<evidence type="ECO:0000313" key="8">
    <source>
        <dbReference type="Proteomes" id="UP000471298"/>
    </source>
</evidence>
<dbReference type="GO" id="GO:0042884">
    <property type="term" value="P:microcin transport"/>
    <property type="evidence" value="ECO:0007669"/>
    <property type="project" value="TreeGrafter"/>
</dbReference>
<evidence type="ECO:0000259" key="6">
    <source>
        <dbReference type="PROSITE" id="PS50928"/>
    </source>
</evidence>
<dbReference type="InterPro" id="IPR000515">
    <property type="entry name" value="MetI-like"/>
</dbReference>
<dbReference type="Gene3D" id="1.10.3720.10">
    <property type="entry name" value="MetI-like"/>
    <property type="match status" value="1"/>
</dbReference>
<evidence type="ECO:0000256" key="4">
    <source>
        <dbReference type="ARBA" id="ARBA00023136"/>
    </source>
</evidence>
<feature type="transmembrane region" description="Helical" evidence="5">
    <location>
        <begin position="143"/>
        <end position="168"/>
    </location>
</feature>
<keyword evidence="5" id="KW-0813">Transport</keyword>
<dbReference type="PROSITE" id="PS50928">
    <property type="entry name" value="ABC_TM1"/>
    <property type="match status" value="1"/>
</dbReference>
<dbReference type="AlphaFoldDB" id="A0A6N7EQK6"/>
<dbReference type="EMBL" id="WHNW01000001">
    <property type="protein sequence ID" value="MPV85134.1"/>
    <property type="molecule type" value="Genomic_DNA"/>
</dbReference>
<comment type="caution">
    <text evidence="7">The sequence shown here is derived from an EMBL/GenBank/DDBJ whole genome shotgun (WGS) entry which is preliminary data.</text>
</comment>
<organism evidence="7 8">
    <name type="scientific">Ostreibacterium oceani</name>
    <dbReference type="NCBI Taxonomy" id="2654998"/>
    <lineage>
        <taxon>Bacteria</taxon>
        <taxon>Pseudomonadati</taxon>
        <taxon>Pseudomonadota</taxon>
        <taxon>Gammaproteobacteria</taxon>
        <taxon>Cardiobacteriales</taxon>
        <taxon>Ostreibacteriaceae</taxon>
        <taxon>Ostreibacterium</taxon>
    </lineage>
</organism>
<feature type="transmembrane region" description="Helical" evidence="5">
    <location>
        <begin position="20"/>
        <end position="39"/>
    </location>
</feature>
<feature type="transmembrane region" description="Helical" evidence="5">
    <location>
        <begin position="310"/>
        <end position="333"/>
    </location>
</feature>
<keyword evidence="3 5" id="KW-1133">Transmembrane helix</keyword>
<feature type="transmembrane region" description="Helical" evidence="5">
    <location>
        <begin position="180"/>
        <end position="199"/>
    </location>
</feature>
<dbReference type="Proteomes" id="UP000471298">
    <property type="component" value="Unassembled WGS sequence"/>
</dbReference>
<dbReference type="InParanoid" id="A0A6N7EQK6"/>
<keyword evidence="2 5" id="KW-0812">Transmembrane</keyword>
<comment type="similarity">
    <text evidence="5">Belongs to the binding-protein-dependent transport system permease family.</text>
</comment>
<dbReference type="RefSeq" id="WP_152808098.1">
    <property type="nucleotide sequence ID" value="NZ_WHNW01000001.1"/>
</dbReference>
<feature type="transmembrane region" description="Helical" evidence="5">
    <location>
        <begin position="259"/>
        <end position="281"/>
    </location>
</feature>
<feature type="transmembrane region" description="Helical" evidence="5">
    <location>
        <begin position="205"/>
        <end position="224"/>
    </location>
</feature>
<dbReference type="GO" id="GO:0055085">
    <property type="term" value="P:transmembrane transport"/>
    <property type="evidence" value="ECO:0007669"/>
    <property type="project" value="InterPro"/>
</dbReference>
<evidence type="ECO:0000256" key="2">
    <source>
        <dbReference type="ARBA" id="ARBA00022692"/>
    </source>
</evidence>
<keyword evidence="4 5" id="KW-0472">Membrane</keyword>
<evidence type="ECO:0000256" key="3">
    <source>
        <dbReference type="ARBA" id="ARBA00022989"/>
    </source>
</evidence>